<evidence type="ECO:0000256" key="4">
    <source>
        <dbReference type="ARBA" id="ARBA00023163"/>
    </source>
</evidence>
<evidence type="ECO:0000256" key="3">
    <source>
        <dbReference type="ARBA" id="ARBA00023125"/>
    </source>
</evidence>
<proteinExistence type="inferred from homology"/>
<dbReference type="Gene3D" id="1.10.10.10">
    <property type="entry name" value="Winged helix-like DNA-binding domain superfamily/Winged helix DNA-binding domain"/>
    <property type="match status" value="1"/>
</dbReference>
<organism evidence="6 7">
    <name type="scientific">Brevibacterium aurantiacum</name>
    <dbReference type="NCBI Taxonomy" id="273384"/>
    <lineage>
        <taxon>Bacteria</taxon>
        <taxon>Bacillati</taxon>
        <taxon>Actinomycetota</taxon>
        <taxon>Actinomycetes</taxon>
        <taxon>Micrococcales</taxon>
        <taxon>Brevibacteriaceae</taxon>
        <taxon>Brevibacterium</taxon>
    </lineage>
</organism>
<keyword evidence="4" id="KW-0804">Transcription</keyword>
<dbReference type="SUPFAM" id="SSF46785">
    <property type="entry name" value="Winged helix' DNA-binding domain"/>
    <property type="match status" value="1"/>
</dbReference>
<dbReference type="OrthoDB" id="3636008at2"/>
<accession>A0A556C4B9</accession>
<dbReference type="Pfam" id="PF03466">
    <property type="entry name" value="LysR_substrate"/>
    <property type="match status" value="1"/>
</dbReference>
<feature type="domain" description="HTH lysR-type" evidence="5">
    <location>
        <begin position="1"/>
        <end position="60"/>
    </location>
</feature>
<sequence length="292" mass="31584">MQFTLAQVTGFIAVAENLHFGRAAEELNMTQPPLSRQIQKLEKSIGVHLFERNNRTVTLTPAGEAFLAEAYGLLASVERAPRRAQKIAEGSWGQITIGCTAVSTFGVLGSLVSTLAQRLPGVSVEIAEMVTAEQIKALSEGRIDIGLGRVGRIPETIDAALVLSEQLVLAVPSDHEFAARESIATKDISGQRLLMHDATKARYFYDLTVRYIDVEANEVAHSLSQILTIVNLVAAGRGIAVVSESAARLGVEGVTYVPLRGAPRDVVELHAIWNPESRNPALKEVLSLIRDE</sequence>
<dbReference type="Gene3D" id="3.40.190.10">
    <property type="entry name" value="Periplasmic binding protein-like II"/>
    <property type="match status" value="2"/>
</dbReference>
<dbReference type="GO" id="GO:0032993">
    <property type="term" value="C:protein-DNA complex"/>
    <property type="evidence" value="ECO:0007669"/>
    <property type="project" value="TreeGrafter"/>
</dbReference>
<dbReference type="InterPro" id="IPR036390">
    <property type="entry name" value="WH_DNA-bd_sf"/>
</dbReference>
<dbReference type="PANTHER" id="PTHR30346">
    <property type="entry name" value="TRANSCRIPTIONAL DUAL REGULATOR HCAR-RELATED"/>
    <property type="match status" value="1"/>
</dbReference>
<dbReference type="GO" id="GO:0003700">
    <property type="term" value="F:DNA-binding transcription factor activity"/>
    <property type="evidence" value="ECO:0007669"/>
    <property type="project" value="InterPro"/>
</dbReference>
<dbReference type="RefSeq" id="WP_143924462.1">
    <property type="nucleotide sequence ID" value="NZ_VLTK01000020.1"/>
</dbReference>
<dbReference type="EMBL" id="VLTK01000020">
    <property type="protein sequence ID" value="TSI12220.1"/>
    <property type="molecule type" value="Genomic_DNA"/>
</dbReference>
<dbReference type="SUPFAM" id="SSF53850">
    <property type="entry name" value="Periplasmic binding protein-like II"/>
    <property type="match status" value="1"/>
</dbReference>
<reference evidence="6 7" key="1">
    <citation type="submission" date="2019-07" db="EMBL/GenBank/DDBJ databases">
        <title>Draft genome sequence of Brevibacterium aurantiacum XU54 isolated from Xinjiang China.</title>
        <authorList>
            <person name="Xu X."/>
        </authorList>
    </citation>
    <scope>NUCLEOTIDE SEQUENCE [LARGE SCALE GENOMIC DNA]</scope>
    <source>
        <strain evidence="6 7">XU54</strain>
    </source>
</reference>
<dbReference type="InterPro" id="IPR000847">
    <property type="entry name" value="LysR_HTH_N"/>
</dbReference>
<keyword evidence="3" id="KW-0238">DNA-binding</keyword>
<dbReference type="PRINTS" id="PR00039">
    <property type="entry name" value="HTHLYSR"/>
</dbReference>
<dbReference type="InterPro" id="IPR036388">
    <property type="entry name" value="WH-like_DNA-bd_sf"/>
</dbReference>
<dbReference type="InterPro" id="IPR005119">
    <property type="entry name" value="LysR_subst-bd"/>
</dbReference>
<dbReference type="Pfam" id="PF00126">
    <property type="entry name" value="HTH_1"/>
    <property type="match status" value="1"/>
</dbReference>
<dbReference type="GO" id="GO:0003677">
    <property type="term" value="F:DNA binding"/>
    <property type="evidence" value="ECO:0007669"/>
    <property type="project" value="UniProtKB-KW"/>
</dbReference>
<keyword evidence="2" id="KW-0805">Transcription regulation</keyword>
<evidence type="ECO:0000313" key="7">
    <source>
        <dbReference type="Proteomes" id="UP000316406"/>
    </source>
</evidence>
<comment type="caution">
    <text evidence="6">The sequence shown here is derived from an EMBL/GenBank/DDBJ whole genome shotgun (WGS) entry which is preliminary data.</text>
</comment>
<dbReference type="Proteomes" id="UP000316406">
    <property type="component" value="Unassembled WGS sequence"/>
</dbReference>
<evidence type="ECO:0000259" key="5">
    <source>
        <dbReference type="PROSITE" id="PS50931"/>
    </source>
</evidence>
<name>A0A556C4B9_BREAU</name>
<dbReference type="PANTHER" id="PTHR30346:SF0">
    <property type="entry name" value="HCA OPERON TRANSCRIPTIONAL ACTIVATOR HCAR"/>
    <property type="match status" value="1"/>
</dbReference>
<evidence type="ECO:0000313" key="6">
    <source>
        <dbReference type="EMBL" id="TSI12220.1"/>
    </source>
</evidence>
<comment type="similarity">
    <text evidence="1">Belongs to the LysR transcriptional regulatory family.</text>
</comment>
<evidence type="ECO:0000256" key="2">
    <source>
        <dbReference type="ARBA" id="ARBA00023015"/>
    </source>
</evidence>
<keyword evidence="7" id="KW-1185">Reference proteome</keyword>
<dbReference type="AlphaFoldDB" id="A0A556C4B9"/>
<dbReference type="PROSITE" id="PS50931">
    <property type="entry name" value="HTH_LYSR"/>
    <property type="match status" value="1"/>
</dbReference>
<evidence type="ECO:0000256" key="1">
    <source>
        <dbReference type="ARBA" id="ARBA00009437"/>
    </source>
</evidence>
<dbReference type="FunFam" id="1.10.10.10:FF:000001">
    <property type="entry name" value="LysR family transcriptional regulator"/>
    <property type="match status" value="1"/>
</dbReference>
<protein>
    <submittedName>
        <fullName evidence="6">LysR family transcriptional regulator</fullName>
    </submittedName>
</protein>
<gene>
    <name evidence="6" type="ORF">FO013_20730</name>
</gene>